<dbReference type="InterPro" id="IPR029063">
    <property type="entry name" value="SAM-dependent_MTases_sf"/>
</dbReference>
<dbReference type="Gene3D" id="3.40.50.150">
    <property type="entry name" value="Vaccinia Virus protein VP39"/>
    <property type="match status" value="1"/>
</dbReference>
<dbReference type="PANTHER" id="PTHR11579:SF0">
    <property type="entry name" value="PROTEIN-L-ISOASPARTATE(D-ASPARTATE) O-METHYLTRANSFERASE"/>
    <property type="match status" value="1"/>
</dbReference>
<organism evidence="12 13">
    <name type="scientific">Sinosporangium siamense</name>
    <dbReference type="NCBI Taxonomy" id="1367973"/>
    <lineage>
        <taxon>Bacteria</taxon>
        <taxon>Bacillati</taxon>
        <taxon>Actinomycetota</taxon>
        <taxon>Actinomycetes</taxon>
        <taxon>Streptosporangiales</taxon>
        <taxon>Streptosporangiaceae</taxon>
        <taxon>Sinosporangium</taxon>
    </lineage>
</organism>
<dbReference type="PANTHER" id="PTHR11579">
    <property type="entry name" value="PROTEIN-L-ISOASPARTATE O-METHYLTRANSFERASE"/>
    <property type="match status" value="1"/>
</dbReference>
<evidence type="ECO:0000313" key="13">
    <source>
        <dbReference type="Proteomes" id="UP000606172"/>
    </source>
</evidence>
<evidence type="ECO:0000256" key="10">
    <source>
        <dbReference type="ARBA" id="ARBA00031323"/>
    </source>
</evidence>
<comment type="subcellular location">
    <subcellularLocation>
        <location evidence="1">Cytoplasm</location>
    </subcellularLocation>
</comment>
<reference evidence="12" key="1">
    <citation type="submission" date="2021-01" db="EMBL/GenBank/DDBJ databases">
        <title>Whole genome shotgun sequence of Sinosporangium siamense NBRC 109515.</title>
        <authorList>
            <person name="Komaki H."/>
            <person name="Tamura T."/>
        </authorList>
    </citation>
    <scope>NUCLEOTIDE SEQUENCE</scope>
    <source>
        <strain evidence="12">NBRC 109515</strain>
    </source>
</reference>
<keyword evidence="6" id="KW-0489">Methyltransferase</keyword>
<evidence type="ECO:0000256" key="9">
    <source>
        <dbReference type="ARBA" id="ARBA00030757"/>
    </source>
</evidence>
<evidence type="ECO:0000256" key="4">
    <source>
        <dbReference type="ARBA" id="ARBA00013346"/>
    </source>
</evidence>
<dbReference type="Pfam" id="PF01135">
    <property type="entry name" value="PCMT"/>
    <property type="match status" value="1"/>
</dbReference>
<keyword evidence="13" id="KW-1185">Reference proteome</keyword>
<gene>
    <name evidence="12" type="ORF">Ssi02_28750</name>
</gene>
<sequence length="253" mass="27550">MQRDWRSAVDRRLFIPDVIWRSPGRGRQLEPLDRTQNPAEWERLVASDDPVITQVDDGELGKWGNVFPTSSSTALWLMERMFDALNLAPRMTVLEIGTGTGYNAAALAAMGSIVVSVEIDAGLAEAARRSLNRAGFADKVTVVVGDGELGAPGHAPFDRVIATAAAHTIPYPWVEQCKDGGRIVAPYTGEHNHGALMVLDVNKGRAVGRAVDEAHFMPLRGQRLNQVERQALSRVAPDLIVEITPGEQLITRA</sequence>
<evidence type="ECO:0000313" key="12">
    <source>
        <dbReference type="EMBL" id="GII92644.1"/>
    </source>
</evidence>
<dbReference type="SUPFAM" id="SSF53335">
    <property type="entry name" value="S-adenosyl-L-methionine-dependent methyltransferases"/>
    <property type="match status" value="1"/>
</dbReference>
<keyword evidence="7" id="KW-0808">Transferase</keyword>
<proteinExistence type="inferred from homology"/>
<evidence type="ECO:0000256" key="6">
    <source>
        <dbReference type="ARBA" id="ARBA00022603"/>
    </source>
</evidence>
<accession>A0A919VC02</accession>
<evidence type="ECO:0000256" key="3">
    <source>
        <dbReference type="ARBA" id="ARBA00011890"/>
    </source>
</evidence>
<evidence type="ECO:0000256" key="11">
    <source>
        <dbReference type="ARBA" id="ARBA00031350"/>
    </source>
</evidence>
<evidence type="ECO:0000256" key="7">
    <source>
        <dbReference type="ARBA" id="ARBA00022679"/>
    </source>
</evidence>
<keyword evidence="8" id="KW-0949">S-adenosyl-L-methionine</keyword>
<dbReference type="GO" id="GO:0032259">
    <property type="term" value="P:methylation"/>
    <property type="evidence" value="ECO:0007669"/>
    <property type="project" value="UniProtKB-KW"/>
</dbReference>
<name>A0A919VC02_9ACTN</name>
<evidence type="ECO:0000256" key="8">
    <source>
        <dbReference type="ARBA" id="ARBA00022691"/>
    </source>
</evidence>
<keyword evidence="5" id="KW-0963">Cytoplasm</keyword>
<dbReference type="GO" id="GO:0005737">
    <property type="term" value="C:cytoplasm"/>
    <property type="evidence" value="ECO:0007669"/>
    <property type="project" value="UniProtKB-SubCell"/>
</dbReference>
<comment type="similarity">
    <text evidence="2">Belongs to the methyltransferase superfamily. L-isoaspartyl/D-aspartyl protein methyltransferase family.</text>
</comment>
<protein>
    <recommendedName>
        <fullName evidence="4">Protein-L-isoaspartate O-methyltransferase</fullName>
        <ecNumber evidence="3">2.1.1.77</ecNumber>
    </recommendedName>
    <alternativeName>
        <fullName evidence="11">L-isoaspartyl protein carboxyl methyltransferase</fullName>
    </alternativeName>
    <alternativeName>
        <fullName evidence="9">Protein L-isoaspartyl methyltransferase</fullName>
    </alternativeName>
    <alternativeName>
        <fullName evidence="10">Protein-beta-aspartate methyltransferase</fullName>
    </alternativeName>
</protein>
<dbReference type="Proteomes" id="UP000606172">
    <property type="component" value="Unassembled WGS sequence"/>
</dbReference>
<dbReference type="GO" id="GO:0004719">
    <property type="term" value="F:protein-L-isoaspartate (D-aspartate) O-methyltransferase activity"/>
    <property type="evidence" value="ECO:0007669"/>
    <property type="project" value="UniProtKB-EC"/>
</dbReference>
<dbReference type="InterPro" id="IPR000682">
    <property type="entry name" value="PCMT"/>
</dbReference>
<dbReference type="EMBL" id="BOOW01000018">
    <property type="protein sequence ID" value="GII92644.1"/>
    <property type="molecule type" value="Genomic_DNA"/>
</dbReference>
<comment type="caution">
    <text evidence="12">The sequence shown here is derived from an EMBL/GenBank/DDBJ whole genome shotgun (WGS) entry which is preliminary data.</text>
</comment>
<dbReference type="EC" id="2.1.1.77" evidence="3"/>
<evidence type="ECO:0000256" key="2">
    <source>
        <dbReference type="ARBA" id="ARBA00005369"/>
    </source>
</evidence>
<evidence type="ECO:0000256" key="1">
    <source>
        <dbReference type="ARBA" id="ARBA00004496"/>
    </source>
</evidence>
<dbReference type="AlphaFoldDB" id="A0A919VC02"/>
<dbReference type="CDD" id="cd02440">
    <property type="entry name" value="AdoMet_MTases"/>
    <property type="match status" value="1"/>
</dbReference>
<evidence type="ECO:0000256" key="5">
    <source>
        <dbReference type="ARBA" id="ARBA00022490"/>
    </source>
</evidence>